<dbReference type="STRING" id="216903.SAMN05444371_1728"/>
<dbReference type="InterPro" id="IPR029044">
    <property type="entry name" value="Nucleotide-diphossugar_trans"/>
</dbReference>
<reference evidence="4" key="1">
    <citation type="submission" date="2016-11" db="EMBL/GenBank/DDBJ databases">
        <authorList>
            <person name="Varghese N."/>
            <person name="Submissions S."/>
        </authorList>
    </citation>
    <scope>NUCLEOTIDE SEQUENCE [LARGE SCALE GENOMIC DNA]</scope>
    <source>
        <strain evidence="4">DSM 18016</strain>
    </source>
</reference>
<dbReference type="EMBL" id="FRAM01000002">
    <property type="protein sequence ID" value="SHK28446.1"/>
    <property type="molecule type" value="Genomic_DNA"/>
</dbReference>
<dbReference type="RefSeq" id="WP_072997408.1">
    <property type="nucleotide sequence ID" value="NZ_FRAM01000002.1"/>
</dbReference>
<keyword evidence="3" id="KW-0808">Transferase</keyword>
<dbReference type="CDD" id="cd00761">
    <property type="entry name" value="Glyco_tranf_GTA_type"/>
    <property type="match status" value="1"/>
</dbReference>
<gene>
    <name evidence="3" type="ORF">SAMN05444371_1728</name>
</gene>
<feature type="domain" description="Glycosyltransferase 2-like" evidence="2">
    <location>
        <begin position="5"/>
        <end position="165"/>
    </location>
</feature>
<sequence length="287" mass="33962">MPRFSLLVAFYNNFEYFVDCYSSLKKQTLTDYEIIIVDDCSTDGSFEKMKDLVSGDTSVKLFRNERNCGVGFTKRRCIEESSGDILGFVDSDDALMPDALEVILRHYQTDKISAVYSQFMMCDKSMNIEKTFTGSEQVRNNNIYFFNIFLKANHFFTFRKSAYQKTSGINPELTSAVDQDLYLKLYETGDFKFVKKPLYLYRLHTDGVSQTKSKKAKLFRNWHSVILETLERRKINRLYNKEISDITNLPEFIYSKQNTIYRRLKRKLRWTLFIFIYFLVHINCLAW</sequence>
<proteinExistence type="predicted"/>
<evidence type="ECO:0000259" key="2">
    <source>
        <dbReference type="Pfam" id="PF00535"/>
    </source>
</evidence>
<dbReference type="InterPro" id="IPR001173">
    <property type="entry name" value="Glyco_trans_2-like"/>
</dbReference>
<accession>A0A1M6R7P1</accession>
<dbReference type="PANTHER" id="PTHR22916:SF3">
    <property type="entry name" value="UDP-GLCNAC:BETAGAL BETA-1,3-N-ACETYLGLUCOSAMINYLTRANSFERASE-LIKE PROTEIN 1"/>
    <property type="match status" value="1"/>
</dbReference>
<dbReference type="SUPFAM" id="SSF53448">
    <property type="entry name" value="Nucleotide-diphospho-sugar transferases"/>
    <property type="match status" value="1"/>
</dbReference>
<dbReference type="Pfam" id="PF00535">
    <property type="entry name" value="Glycos_transf_2"/>
    <property type="match status" value="1"/>
</dbReference>
<dbReference type="OrthoDB" id="635429at2"/>
<keyword evidence="4" id="KW-1185">Reference proteome</keyword>
<organism evidence="3 4">
    <name type="scientific">Epilithonimonas mollis</name>
    <dbReference type="NCBI Taxonomy" id="216903"/>
    <lineage>
        <taxon>Bacteria</taxon>
        <taxon>Pseudomonadati</taxon>
        <taxon>Bacteroidota</taxon>
        <taxon>Flavobacteriia</taxon>
        <taxon>Flavobacteriales</taxon>
        <taxon>Weeksellaceae</taxon>
        <taxon>Chryseobacterium group</taxon>
        <taxon>Epilithonimonas</taxon>
    </lineage>
</organism>
<dbReference type="Proteomes" id="UP000184498">
    <property type="component" value="Unassembled WGS sequence"/>
</dbReference>
<keyword evidence="1" id="KW-0812">Transmembrane</keyword>
<dbReference type="AlphaFoldDB" id="A0A1M6R7P1"/>
<dbReference type="GO" id="GO:0016758">
    <property type="term" value="F:hexosyltransferase activity"/>
    <property type="evidence" value="ECO:0007669"/>
    <property type="project" value="UniProtKB-ARBA"/>
</dbReference>
<dbReference type="Gene3D" id="3.90.550.10">
    <property type="entry name" value="Spore Coat Polysaccharide Biosynthesis Protein SpsA, Chain A"/>
    <property type="match status" value="1"/>
</dbReference>
<keyword evidence="1" id="KW-0472">Membrane</keyword>
<keyword evidence="1" id="KW-1133">Transmembrane helix</keyword>
<evidence type="ECO:0000313" key="4">
    <source>
        <dbReference type="Proteomes" id="UP000184498"/>
    </source>
</evidence>
<protein>
    <submittedName>
        <fullName evidence="3">Glycosyltransferase involved in cell wall bisynthesis</fullName>
    </submittedName>
</protein>
<feature type="transmembrane region" description="Helical" evidence="1">
    <location>
        <begin position="268"/>
        <end position="286"/>
    </location>
</feature>
<evidence type="ECO:0000256" key="1">
    <source>
        <dbReference type="SAM" id="Phobius"/>
    </source>
</evidence>
<dbReference type="PANTHER" id="PTHR22916">
    <property type="entry name" value="GLYCOSYLTRANSFERASE"/>
    <property type="match status" value="1"/>
</dbReference>
<evidence type="ECO:0000313" key="3">
    <source>
        <dbReference type="EMBL" id="SHK28446.1"/>
    </source>
</evidence>
<name>A0A1M6R7P1_9FLAO</name>